<comment type="caution">
    <text evidence="2">The sequence shown here is derived from an EMBL/GenBank/DDBJ whole genome shotgun (WGS) entry which is preliminary data.</text>
</comment>
<dbReference type="GO" id="GO:0005886">
    <property type="term" value="C:plasma membrane"/>
    <property type="evidence" value="ECO:0007669"/>
    <property type="project" value="TreeGrafter"/>
</dbReference>
<gene>
    <name evidence="2" type="ORF">AUP43_17965</name>
</gene>
<feature type="transmembrane region" description="Helical" evidence="1">
    <location>
        <begin position="12"/>
        <end position="38"/>
    </location>
</feature>
<dbReference type="Proteomes" id="UP000076400">
    <property type="component" value="Unassembled WGS sequence"/>
</dbReference>
<reference evidence="2 3" key="1">
    <citation type="submission" date="2015-12" db="EMBL/GenBank/DDBJ databases">
        <title>Genome sequence of Oceanibaculum pacificum MCCC 1A02656.</title>
        <authorList>
            <person name="Lu L."/>
            <person name="Lai Q."/>
            <person name="Shao Z."/>
            <person name="Qian P."/>
        </authorList>
    </citation>
    <scope>NUCLEOTIDE SEQUENCE [LARGE SCALE GENOMIC DNA]</scope>
    <source>
        <strain evidence="2 3">MCCC 1A02656</strain>
    </source>
</reference>
<keyword evidence="1" id="KW-0812">Transmembrane</keyword>
<evidence type="ECO:0000313" key="3">
    <source>
        <dbReference type="Proteomes" id="UP000076400"/>
    </source>
</evidence>
<sequence>MRGLVLGLGWMFVALGLVGVFLPVMPTVPFLIVAIWCFSRSSKKLHHWLYSHPQFGPPLRDWDRYGVIPRRGKLIAVIGMACSLALVTIFVATSWMVPVFMGGAMLLVAIYVVTRPSRPPIQASE</sequence>
<dbReference type="InterPro" id="IPR007401">
    <property type="entry name" value="DUF454"/>
</dbReference>
<protein>
    <recommendedName>
        <fullName evidence="4">Inner membrane protein</fullName>
    </recommendedName>
</protein>
<keyword evidence="3" id="KW-1185">Reference proteome</keyword>
<dbReference type="PANTHER" id="PTHR35813:SF1">
    <property type="entry name" value="INNER MEMBRANE PROTEIN YBAN"/>
    <property type="match status" value="1"/>
</dbReference>
<dbReference type="PIRSF" id="PIRSF016789">
    <property type="entry name" value="DUF454"/>
    <property type="match status" value="1"/>
</dbReference>
<feature type="transmembrane region" description="Helical" evidence="1">
    <location>
        <begin position="97"/>
        <end position="114"/>
    </location>
</feature>
<organism evidence="2 3">
    <name type="scientific">Oceanibaculum pacificum</name>
    <dbReference type="NCBI Taxonomy" id="580166"/>
    <lineage>
        <taxon>Bacteria</taxon>
        <taxon>Pseudomonadati</taxon>
        <taxon>Pseudomonadota</taxon>
        <taxon>Alphaproteobacteria</taxon>
        <taxon>Rhodospirillales</taxon>
        <taxon>Oceanibaculaceae</taxon>
        <taxon>Oceanibaculum</taxon>
    </lineage>
</organism>
<evidence type="ECO:0000313" key="2">
    <source>
        <dbReference type="EMBL" id="KZD11913.1"/>
    </source>
</evidence>
<dbReference type="AlphaFoldDB" id="A0A154WEF6"/>
<dbReference type="STRING" id="580166.AUP43_17965"/>
<evidence type="ECO:0000256" key="1">
    <source>
        <dbReference type="SAM" id="Phobius"/>
    </source>
</evidence>
<proteinExistence type="predicted"/>
<name>A0A154WEF6_9PROT</name>
<dbReference type="Pfam" id="PF04304">
    <property type="entry name" value="DUF454"/>
    <property type="match status" value="1"/>
</dbReference>
<evidence type="ECO:0008006" key="4">
    <source>
        <dbReference type="Google" id="ProtNLM"/>
    </source>
</evidence>
<keyword evidence="1" id="KW-0472">Membrane</keyword>
<dbReference type="PANTHER" id="PTHR35813">
    <property type="entry name" value="INNER MEMBRANE PROTEIN YBAN"/>
    <property type="match status" value="1"/>
</dbReference>
<dbReference type="OrthoDB" id="9816293at2"/>
<keyword evidence="1" id="KW-1133">Transmembrane helix</keyword>
<feature type="transmembrane region" description="Helical" evidence="1">
    <location>
        <begin position="74"/>
        <end position="91"/>
    </location>
</feature>
<accession>A0A154WEF6</accession>
<dbReference type="EMBL" id="LPXN01000073">
    <property type="protein sequence ID" value="KZD11913.1"/>
    <property type="molecule type" value="Genomic_DNA"/>
</dbReference>